<dbReference type="RefSeq" id="WP_036429978.1">
    <property type="nucleotide sequence ID" value="NZ_AP022325.1"/>
</dbReference>
<evidence type="ECO:0000256" key="1">
    <source>
        <dbReference type="SAM" id="Phobius"/>
    </source>
</evidence>
<feature type="transmembrane region" description="Helical" evidence="1">
    <location>
        <begin position="117"/>
        <end position="135"/>
    </location>
</feature>
<proteinExistence type="predicted"/>
<feature type="transmembrane region" description="Helical" evidence="1">
    <location>
        <begin position="18"/>
        <end position="38"/>
    </location>
</feature>
<name>A0A809RU37_9BACT</name>
<dbReference type="KEGG" id="mfel:JPM2_5150"/>
<organism evidence="2 3">
    <name type="scientific">Mycoplasmopsis felis</name>
    <dbReference type="NCBI Taxonomy" id="33923"/>
    <lineage>
        <taxon>Bacteria</taxon>
        <taxon>Bacillati</taxon>
        <taxon>Mycoplasmatota</taxon>
        <taxon>Mycoplasmoidales</taxon>
        <taxon>Metamycoplasmataceae</taxon>
        <taxon>Mycoplasmopsis</taxon>
    </lineage>
</organism>
<reference evidence="2 3" key="1">
    <citation type="submission" date="2020-01" db="EMBL/GenBank/DDBJ databases">
        <title>Complete genome sequence of Mycoplasma felis strain Myco-2.</title>
        <authorList>
            <person name="Kinoshita Y."/>
            <person name="Niwa H."/>
            <person name="Uchida-Fujii E."/>
            <person name="Nukada T."/>
        </authorList>
    </citation>
    <scope>NUCLEOTIDE SEQUENCE [LARGE SCALE GENOMIC DNA]</scope>
    <source>
        <strain evidence="2 3">Myco-2</strain>
    </source>
</reference>
<evidence type="ECO:0000313" key="2">
    <source>
        <dbReference type="EMBL" id="BBU47822.1"/>
    </source>
</evidence>
<dbReference type="Proteomes" id="UP000464317">
    <property type="component" value="Chromosome"/>
</dbReference>
<keyword evidence="1" id="KW-0812">Transmembrane</keyword>
<sequence>MNKFKYFDSKYNYLRRKILLGTLSFFFFIILILQFTMFNRFAQRIEIEYNFISSGESSAGLSIQEIYNLSTAYKLKELFTWLNSLVVFTTFMILFILSFIQYLIYTNKSNGDKHFKLLFYLIPLVFVLMFLINALQPTEVTRGKYIFSENESNWIIFAEKISNKMNYTTSWISMILAFISIILVIVAKKSFGFIQKDIILNSLPPETEDLKKEIKYILDNSKQ</sequence>
<feature type="transmembrane region" description="Helical" evidence="1">
    <location>
        <begin position="78"/>
        <end position="105"/>
    </location>
</feature>
<keyword evidence="1" id="KW-0472">Membrane</keyword>
<accession>A0A809RU37</accession>
<protein>
    <submittedName>
        <fullName evidence="2">Uncharacterized protein</fullName>
    </submittedName>
</protein>
<dbReference type="GeneID" id="89496749"/>
<dbReference type="EMBL" id="AP022325">
    <property type="protein sequence ID" value="BBU47822.1"/>
    <property type="molecule type" value="Genomic_DNA"/>
</dbReference>
<keyword evidence="3" id="KW-1185">Reference proteome</keyword>
<gene>
    <name evidence="2" type="ORF">JPM2_5150</name>
</gene>
<evidence type="ECO:0000313" key="3">
    <source>
        <dbReference type="Proteomes" id="UP000464317"/>
    </source>
</evidence>
<dbReference type="AlphaFoldDB" id="A0A809RU37"/>
<keyword evidence="1" id="KW-1133">Transmembrane helix</keyword>
<feature type="transmembrane region" description="Helical" evidence="1">
    <location>
        <begin position="170"/>
        <end position="187"/>
    </location>
</feature>